<sequence length="318" mass="38084">MFEKILNKFLSLIVLLRHGRMTPDVRYYYRHTYRCQLTQWKYVLQDYVFRKPYKEIEFQGEFAPELEFTIPFAYWHFKNGTLKSTKGALFTKEMYFFSPHHEEVFDVRTNEGNYNFELPRVLYSQDYDMTKWLEVPYKEHFKNDVYVYDKPMLMIANRYNMEWGGPPISFYSIEDLDFMISHLKKDYTILYNRPRPQNITNDTSDIYELNDYEWLAETHPEVVLMEDLYKENKIKARNYNHFQLSVYANCEKFISIHGGTAALASCFKGANIILSKKGPEHHFGCFKTLFPKLSGATIYHAKTNEEARDFVLKHYVKS</sequence>
<dbReference type="Proteomes" id="UP001236507">
    <property type="component" value="Unassembled WGS sequence"/>
</dbReference>
<evidence type="ECO:0000313" key="1">
    <source>
        <dbReference type="EMBL" id="MDI9859561.1"/>
    </source>
</evidence>
<proteinExistence type="predicted"/>
<organism evidence="1 2">
    <name type="scientific">Flectobacillus roseus</name>
    <dbReference type="NCBI Taxonomy" id="502259"/>
    <lineage>
        <taxon>Bacteria</taxon>
        <taxon>Pseudomonadati</taxon>
        <taxon>Bacteroidota</taxon>
        <taxon>Cytophagia</taxon>
        <taxon>Cytophagales</taxon>
        <taxon>Flectobacillaceae</taxon>
        <taxon>Flectobacillus</taxon>
    </lineage>
</organism>
<gene>
    <name evidence="1" type="ORF">QM524_10090</name>
</gene>
<protein>
    <recommendedName>
        <fullName evidence="3">Glycosyltransferase family 61 protein</fullName>
    </recommendedName>
</protein>
<keyword evidence="2" id="KW-1185">Reference proteome</keyword>
<reference evidence="1 2" key="1">
    <citation type="submission" date="2023-05" db="EMBL/GenBank/DDBJ databases">
        <title>Novel species of genus Flectobacillus isolated from stream in China.</title>
        <authorList>
            <person name="Lu H."/>
        </authorList>
    </citation>
    <scope>NUCLEOTIDE SEQUENCE [LARGE SCALE GENOMIC DNA]</scope>
    <source>
        <strain evidence="1 2">KCTC 42575</strain>
    </source>
</reference>
<comment type="caution">
    <text evidence="1">The sequence shown here is derived from an EMBL/GenBank/DDBJ whole genome shotgun (WGS) entry which is preliminary data.</text>
</comment>
<name>A0ABT6Y7Q1_9BACT</name>
<dbReference type="RefSeq" id="WP_283344475.1">
    <property type="nucleotide sequence ID" value="NZ_JASHIF010000008.1"/>
</dbReference>
<evidence type="ECO:0000313" key="2">
    <source>
        <dbReference type="Proteomes" id="UP001236507"/>
    </source>
</evidence>
<dbReference type="EMBL" id="JASHIF010000008">
    <property type="protein sequence ID" value="MDI9859561.1"/>
    <property type="molecule type" value="Genomic_DNA"/>
</dbReference>
<accession>A0ABT6Y7Q1</accession>
<evidence type="ECO:0008006" key="3">
    <source>
        <dbReference type="Google" id="ProtNLM"/>
    </source>
</evidence>